<dbReference type="AlphaFoldDB" id="A0A9P0J7I8"/>
<name>A0A9P0J7I8_APHGO</name>
<organism evidence="2 3">
    <name type="scientific">Aphis gossypii</name>
    <name type="common">Cotton aphid</name>
    <dbReference type="NCBI Taxonomy" id="80765"/>
    <lineage>
        <taxon>Eukaryota</taxon>
        <taxon>Metazoa</taxon>
        <taxon>Ecdysozoa</taxon>
        <taxon>Arthropoda</taxon>
        <taxon>Hexapoda</taxon>
        <taxon>Insecta</taxon>
        <taxon>Pterygota</taxon>
        <taxon>Neoptera</taxon>
        <taxon>Paraneoptera</taxon>
        <taxon>Hemiptera</taxon>
        <taxon>Sternorrhyncha</taxon>
        <taxon>Aphidomorpha</taxon>
        <taxon>Aphidoidea</taxon>
        <taxon>Aphididae</taxon>
        <taxon>Aphidini</taxon>
        <taxon>Aphis</taxon>
        <taxon>Aphis</taxon>
    </lineage>
</organism>
<feature type="chain" id="PRO_5040271081" evidence="1">
    <location>
        <begin position="19"/>
        <end position="87"/>
    </location>
</feature>
<keyword evidence="1" id="KW-0732">Signal</keyword>
<reference evidence="2" key="1">
    <citation type="submission" date="2022-02" db="EMBL/GenBank/DDBJ databases">
        <authorList>
            <person name="King R."/>
        </authorList>
    </citation>
    <scope>NUCLEOTIDE SEQUENCE</scope>
</reference>
<sequence length="87" mass="10023">MIIMKVFVLIAFLSLSNSKTNFMHNLPLGEYRIVHKKVYFCESTNVYKFNVYYSKKTLSVTELKGNFTNTVPFDDTLTLDINAASWG</sequence>
<protein>
    <submittedName>
        <fullName evidence="2">Uncharacterized protein</fullName>
    </submittedName>
</protein>
<dbReference type="Proteomes" id="UP001154329">
    <property type="component" value="Chromosome 3"/>
</dbReference>
<accession>A0A9P0J7I8</accession>
<feature type="signal peptide" evidence="1">
    <location>
        <begin position="1"/>
        <end position="18"/>
    </location>
</feature>
<keyword evidence="3" id="KW-1185">Reference proteome</keyword>
<evidence type="ECO:0000313" key="2">
    <source>
        <dbReference type="EMBL" id="CAH1731477.1"/>
    </source>
</evidence>
<reference evidence="2" key="2">
    <citation type="submission" date="2022-10" db="EMBL/GenBank/DDBJ databases">
        <authorList>
            <consortium name="ENA_rothamsted_submissions"/>
            <consortium name="culmorum"/>
            <person name="King R."/>
        </authorList>
    </citation>
    <scope>NUCLEOTIDE SEQUENCE</scope>
</reference>
<proteinExistence type="predicted"/>
<dbReference type="EMBL" id="OU899036">
    <property type="protein sequence ID" value="CAH1731477.1"/>
    <property type="molecule type" value="Genomic_DNA"/>
</dbReference>
<evidence type="ECO:0000256" key="1">
    <source>
        <dbReference type="SAM" id="SignalP"/>
    </source>
</evidence>
<evidence type="ECO:0000313" key="3">
    <source>
        <dbReference type="Proteomes" id="UP001154329"/>
    </source>
</evidence>
<gene>
    <name evidence="2" type="ORF">APHIGO_LOCUS8175</name>
</gene>